<proteinExistence type="inferred from homology"/>
<dbReference type="PROSITE" id="PS01234">
    <property type="entry name" value="GATB"/>
    <property type="match status" value="1"/>
</dbReference>
<comment type="similarity">
    <text evidence="1 8">Belongs to the GatB/GatE family. GatB subfamily.</text>
</comment>
<comment type="subunit">
    <text evidence="8">Subunit of the heterotrimeric GatCAB amidotransferase (AdT) complex, composed of A, B and C subunits.</text>
</comment>
<dbReference type="InterPro" id="IPR018027">
    <property type="entry name" value="Asn/Gln_amidotransferase"/>
</dbReference>
<dbReference type="InterPro" id="IPR003789">
    <property type="entry name" value="Asn/Gln_tRNA_amidoTrase-B-like"/>
</dbReference>
<dbReference type="GO" id="GO:0030956">
    <property type="term" value="C:glutamyl-tRNA(Gln) amidotransferase complex"/>
    <property type="evidence" value="ECO:0007669"/>
    <property type="project" value="UniProtKB-UniRule"/>
</dbReference>
<evidence type="ECO:0000313" key="11">
    <source>
        <dbReference type="Proteomes" id="UP001206925"/>
    </source>
</evidence>
<reference evidence="10" key="1">
    <citation type="submission" date="2022-06" db="EMBL/GenBank/DDBJ databases">
        <title>Uncovering the hologenomic basis of an extraordinary plant invasion.</title>
        <authorList>
            <person name="Bieker V.C."/>
            <person name="Martin M.D."/>
            <person name="Gilbert T."/>
            <person name="Hodgins K."/>
            <person name="Battlay P."/>
            <person name="Petersen B."/>
            <person name="Wilson J."/>
        </authorList>
    </citation>
    <scope>NUCLEOTIDE SEQUENCE</scope>
    <source>
        <strain evidence="10">AA19_3_7</strain>
        <tissue evidence="10">Leaf</tissue>
    </source>
</reference>
<comment type="caution">
    <text evidence="10">The sequence shown here is derived from an EMBL/GenBank/DDBJ whole genome shotgun (WGS) entry which is preliminary data.</text>
</comment>
<protein>
    <recommendedName>
        <fullName evidence="8">Glutamyl-tRNA(Gln) amidotransferase subunit B, chloroplastic/mitochondrial</fullName>
        <shortName evidence="8">Glu-AdT subunit B</shortName>
        <ecNumber evidence="8">6.3.5.-</ecNumber>
    </recommendedName>
</protein>
<evidence type="ECO:0000256" key="7">
    <source>
        <dbReference type="ARBA" id="ARBA00047913"/>
    </source>
</evidence>
<dbReference type="NCBIfam" id="NF004012">
    <property type="entry name" value="PRK05477.1-2"/>
    <property type="match status" value="1"/>
</dbReference>
<dbReference type="Pfam" id="PF02934">
    <property type="entry name" value="GatB_N"/>
    <property type="match status" value="1"/>
</dbReference>
<dbReference type="GO" id="GO:0009507">
    <property type="term" value="C:chloroplast"/>
    <property type="evidence" value="ECO:0007669"/>
    <property type="project" value="UniProtKB-SubCell"/>
</dbReference>
<dbReference type="GO" id="GO:0005524">
    <property type="term" value="F:ATP binding"/>
    <property type="evidence" value="ECO:0007669"/>
    <property type="project" value="UniProtKB-KW"/>
</dbReference>
<evidence type="ECO:0000256" key="8">
    <source>
        <dbReference type="HAMAP-Rule" id="MF_03147"/>
    </source>
</evidence>
<keyword evidence="8" id="KW-0934">Plastid</keyword>
<dbReference type="SUPFAM" id="SSF55931">
    <property type="entry name" value="Glutamine synthetase/guanido kinase"/>
    <property type="match status" value="1"/>
</dbReference>
<dbReference type="GO" id="GO:0005739">
    <property type="term" value="C:mitochondrion"/>
    <property type="evidence" value="ECO:0007669"/>
    <property type="project" value="UniProtKB-SubCell"/>
</dbReference>
<name>A0AAD5CVF3_AMBAR</name>
<keyword evidence="5 8" id="KW-0648">Protein biosynthesis</keyword>
<dbReference type="InterPro" id="IPR023168">
    <property type="entry name" value="GatB_Yqey_C_2"/>
</dbReference>
<feature type="domain" description="Asn/Gln amidotransferase" evidence="9">
    <location>
        <begin position="396"/>
        <end position="543"/>
    </location>
</feature>
<dbReference type="SUPFAM" id="SSF89095">
    <property type="entry name" value="GatB/YqeY motif"/>
    <property type="match status" value="1"/>
</dbReference>
<dbReference type="InterPro" id="IPR017958">
    <property type="entry name" value="Gln-tRNA_amidoTrfase_suB_CS"/>
</dbReference>
<accession>A0AAD5CVF3</accession>
<evidence type="ECO:0000256" key="5">
    <source>
        <dbReference type="ARBA" id="ARBA00022917"/>
    </source>
</evidence>
<comment type="function">
    <text evidence="8">Allows the formation of correctly charged Gln-tRNA(Gln) through the transamidation of misacylated Glu-tRNA(Gln) in chloroplasts and mitochondria. The reaction takes place in the presence of glutamine and ATP through an activated gamma-phospho-Glu-tRNA(Gln).</text>
</comment>
<comment type="subcellular location">
    <subcellularLocation>
        <location evidence="8">Mitochondrion</location>
    </subcellularLocation>
    <subcellularLocation>
        <location evidence="8">Plastid</location>
        <location evidence="8">Chloroplast</location>
    </subcellularLocation>
</comment>
<keyword evidence="11" id="KW-1185">Reference proteome</keyword>
<dbReference type="EMBL" id="JAMZMK010006717">
    <property type="protein sequence ID" value="KAI7747619.1"/>
    <property type="molecule type" value="Genomic_DNA"/>
</dbReference>
<dbReference type="EC" id="6.3.5.-" evidence="8"/>
<dbReference type="HAMAP" id="MF_00121">
    <property type="entry name" value="GatB"/>
    <property type="match status" value="1"/>
</dbReference>
<dbReference type="NCBIfam" id="NF004014">
    <property type="entry name" value="PRK05477.1-4"/>
    <property type="match status" value="1"/>
</dbReference>
<keyword evidence="4 8" id="KW-0067">ATP-binding</keyword>
<evidence type="ECO:0000259" key="9">
    <source>
        <dbReference type="SMART" id="SM00845"/>
    </source>
</evidence>
<keyword evidence="3 8" id="KW-0547">Nucleotide-binding</keyword>
<dbReference type="Proteomes" id="UP001206925">
    <property type="component" value="Unassembled WGS sequence"/>
</dbReference>
<gene>
    <name evidence="8" type="primary">GATB</name>
    <name evidence="10" type="ORF">M8C21_024614</name>
</gene>
<dbReference type="InterPro" id="IPR006075">
    <property type="entry name" value="Asn/Gln-tRNA_Trfase_suB/E_cat"/>
</dbReference>
<keyword evidence="8" id="KW-0496">Mitochondrion</keyword>
<dbReference type="InterPro" id="IPR017959">
    <property type="entry name" value="Asn/Gln-tRNA_amidoTrfase_suB/E"/>
</dbReference>
<dbReference type="Gene3D" id="1.10.10.410">
    <property type="match status" value="1"/>
</dbReference>
<comment type="catalytic activity">
    <reaction evidence="6">
        <text>L-aspartyl-tRNA(Asn) + L-glutamine + ATP + H2O = L-asparaginyl-tRNA(Asn) + L-glutamate + ADP + phosphate + 2 H(+)</text>
        <dbReference type="Rhea" id="RHEA:14513"/>
        <dbReference type="Rhea" id="RHEA-COMP:9674"/>
        <dbReference type="Rhea" id="RHEA-COMP:9677"/>
        <dbReference type="ChEBI" id="CHEBI:15377"/>
        <dbReference type="ChEBI" id="CHEBI:15378"/>
        <dbReference type="ChEBI" id="CHEBI:29985"/>
        <dbReference type="ChEBI" id="CHEBI:30616"/>
        <dbReference type="ChEBI" id="CHEBI:43474"/>
        <dbReference type="ChEBI" id="CHEBI:58359"/>
        <dbReference type="ChEBI" id="CHEBI:78515"/>
        <dbReference type="ChEBI" id="CHEBI:78516"/>
        <dbReference type="ChEBI" id="CHEBI:456216"/>
    </reaction>
</comment>
<keyword evidence="8" id="KW-0150">Chloroplast</keyword>
<dbReference type="PANTHER" id="PTHR11659">
    <property type="entry name" value="GLUTAMYL-TRNA GLN AMIDOTRANSFERASE SUBUNIT B MITOCHONDRIAL AND PROKARYOTIC PET112-RELATED"/>
    <property type="match status" value="1"/>
</dbReference>
<dbReference type="GO" id="GO:0032543">
    <property type="term" value="P:mitochondrial translation"/>
    <property type="evidence" value="ECO:0007669"/>
    <property type="project" value="UniProtKB-UniRule"/>
</dbReference>
<evidence type="ECO:0000256" key="3">
    <source>
        <dbReference type="ARBA" id="ARBA00022741"/>
    </source>
</evidence>
<evidence type="ECO:0000256" key="1">
    <source>
        <dbReference type="ARBA" id="ARBA00005306"/>
    </source>
</evidence>
<dbReference type="AlphaFoldDB" id="A0AAD5CVF3"/>
<dbReference type="SMART" id="SM00845">
    <property type="entry name" value="GatB_Yqey"/>
    <property type="match status" value="1"/>
</dbReference>
<keyword evidence="2 8" id="KW-0436">Ligase</keyword>
<comment type="catalytic activity">
    <reaction evidence="7 8">
        <text>L-glutamyl-tRNA(Gln) + L-glutamine + ATP + H2O = L-glutaminyl-tRNA(Gln) + L-glutamate + ADP + phosphate + H(+)</text>
        <dbReference type="Rhea" id="RHEA:17521"/>
        <dbReference type="Rhea" id="RHEA-COMP:9681"/>
        <dbReference type="Rhea" id="RHEA-COMP:9684"/>
        <dbReference type="ChEBI" id="CHEBI:15377"/>
        <dbReference type="ChEBI" id="CHEBI:15378"/>
        <dbReference type="ChEBI" id="CHEBI:29985"/>
        <dbReference type="ChEBI" id="CHEBI:30616"/>
        <dbReference type="ChEBI" id="CHEBI:43474"/>
        <dbReference type="ChEBI" id="CHEBI:58359"/>
        <dbReference type="ChEBI" id="CHEBI:78520"/>
        <dbReference type="ChEBI" id="CHEBI:78521"/>
        <dbReference type="ChEBI" id="CHEBI:456216"/>
    </reaction>
</comment>
<dbReference type="Pfam" id="PF02637">
    <property type="entry name" value="GatB_Yqey"/>
    <property type="match status" value="1"/>
</dbReference>
<dbReference type="InterPro" id="IPR014746">
    <property type="entry name" value="Gln_synth/guanido_kin_cat_dom"/>
</dbReference>
<sequence length="547" mass="60911">MALTLFRGIQTRPLLPYSYAFSARKHVIFCSMQSTQAETSMKTKQQAPSNFTETARAKAVEKVLKDYEAIIGIETHVQLSTTTKAFCSCAYNYGSQPNSCICPVCMGLPGALPVLNSKVIKCAVMLGLALNCKLSMSSKFDRKQYFYPDLPKGYQISQFDIPIATDGFIDIDLPLEFGGGHRRFGITRVHMEEDAGKLLHTGSGSYSQVDLNRAGVPLLEIVSEPDMRTGIEAAEYAAELQRVVRYLGVSNGNMQEGSLRCDVNVSIRPIGQVEFGTKVEIKNLNSFSAMSRAIDFEIARQAELYNQGKDDEVVQETRLWEEGSQKTVTMRKKEGLADYRYFPEPDLPEVILTEEYVNDIRDSLPELPEMKRRRYEEMGLTMQDVLFLANDVNVAEFFDATIAKVSDIKLAANWIMGDIAAYMKNEKLTINEIKLSPQELSELIGSIKSGTISGKIGKEILLELMKKGGTVKGLIEEKDLVQIVDPAEIEKIIDKVIANNPKQLEQYRGGKTKLQGFFAGQVMKESKGKANPGILNKILLEKLNAKS</sequence>
<dbReference type="NCBIfam" id="TIGR00133">
    <property type="entry name" value="gatB"/>
    <property type="match status" value="1"/>
</dbReference>
<dbReference type="FunFam" id="1.10.10.410:FF:000001">
    <property type="entry name" value="Aspartyl/glutamyl-tRNA(Asn/Gln) amidotransferase subunit B"/>
    <property type="match status" value="1"/>
</dbReference>
<evidence type="ECO:0000256" key="2">
    <source>
        <dbReference type="ARBA" id="ARBA00022598"/>
    </source>
</evidence>
<dbReference type="GO" id="GO:0070681">
    <property type="term" value="P:glutaminyl-tRNAGln biosynthesis via transamidation"/>
    <property type="evidence" value="ECO:0007669"/>
    <property type="project" value="UniProtKB-UniRule"/>
</dbReference>
<dbReference type="FunFam" id="1.10.150.380:FF:000001">
    <property type="entry name" value="Aspartyl/glutamyl-tRNA(Asn/Gln) amidotransferase subunit B"/>
    <property type="match status" value="1"/>
</dbReference>
<dbReference type="PANTHER" id="PTHR11659:SF0">
    <property type="entry name" value="GLUTAMYL-TRNA(GLN) AMIDOTRANSFERASE SUBUNIT B, MITOCHONDRIAL"/>
    <property type="match status" value="1"/>
</dbReference>
<organism evidence="10 11">
    <name type="scientific">Ambrosia artemisiifolia</name>
    <name type="common">Common ragweed</name>
    <dbReference type="NCBI Taxonomy" id="4212"/>
    <lineage>
        <taxon>Eukaryota</taxon>
        <taxon>Viridiplantae</taxon>
        <taxon>Streptophyta</taxon>
        <taxon>Embryophyta</taxon>
        <taxon>Tracheophyta</taxon>
        <taxon>Spermatophyta</taxon>
        <taxon>Magnoliopsida</taxon>
        <taxon>eudicotyledons</taxon>
        <taxon>Gunneridae</taxon>
        <taxon>Pentapetalae</taxon>
        <taxon>asterids</taxon>
        <taxon>campanulids</taxon>
        <taxon>Asterales</taxon>
        <taxon>Asteraceae</taxon>
        <taxon>Asteroideae</taxon>
        <taxon>Heliantheae alliance</taxon>
        <taxon>Heliantheae</taxon>
        <taxon>Ambrosia</taxon>
    </lineage>
</organism>
<dbReference type="InterPro" id="IPR004413">
    <property type="entry name" value="GatB"/>
</dbReference>
<evidence type="ECO:0000256" key="4">
    <source>
        <dbReference type="ARBA" id="ARBA00022840"/>
    </source>
</evidence>
<evidence type="ECO:0000256" key="6">
    <source>
        <dbReference type="ARBA" id="ARBA00047380"/>
    </source>
</evidence>
<dbReference type="GO" id="GO:0050567">
    <property type="term" value="F:glutaminyl-tRNA synthase (glutamine-hydrolyzing) activity"/>
    <property type="evidence" value="ECO:0007669"/>
    <property type="project" value="UniProtKB-UniRule"/>
</dbReference>
<evidence type="ECO:0000313" key="10">
    <source>
        <dbReference type="EMBL" id="KAI7747619.1"/>
    </source>
</evidence>